<feature type="coiled-coil region" evidence="2">
    <location>
        <begin position="27"/>
        <end position="61"/>
    </location>
</feature>
<evidence type="ECO:0000256" key="1">
    <source>
        <dbReference type="ARBA" id="ARBA00023054"/>
    </source>
</evidence>
<proteinExistence type="predicted"/>
<dbReference type="EMBL" id="GBEZ01008812">
    <property type="protein sequence ID" value="JAC76748.1"/>
    <property type="molecule type" value="Transcribed_RNA"/>
</dbReference>
<feature type="region of interest" description="Disordered" evidence="3">
    <location>
        <begin position="140"/>
        <end position="203"/>
    </location>
</feature>
<dbReference type="InterPro" id="IPR000533">
    <property type="entry name" value="Tropomyosin"/>
</dbReference>
<feature type="compositionally biased region" description="Basic and acidic residues" evidence="3">
    <location>
        <begin position="92"/>
        <end position="107"/>
    </location>
</feature>
<gene>
    <name evidence="4" type="ORF">TSPGSL018_19361</name>
</gene>
<evidence type="ECO:0000256" key="2">
    <source>
        <dbReference type="SAM" id="Coils"/>
    </source>
</evidence>
<reference evidence="4" key="1">
    <citation type="submission" date="2014-05" db="EMBL/GenBank/DDBJ databases">
        <title>The transcriptome of the halophilic microalga Tetraselmis sp. GSL018 isolated from the Great Salt Lake, Utah.</title>
        <authorList>
            <person name="Jinkerson R.E."/>
            <person name="D'Adamo S."/>
            <person name="Posewitz M.C."/>
        </authorList>
    </citation>
    <scope>NUCLEOTIDE SEQUENCE</scope>
    <source>
        <strain evidence="4">GSL018</strain>
    </source>
</reference>
<keyword evidence="1 2" id="KW-0175">Coiled coil</keyword>
<evidence type="ECO:0000256" key="3">
    <source>
        <dbReference type="SAM" id="MobiDB-lite"/>
    </source>
</evidence>
<accession>A0A061RXS0</accession>
<feature type="compositionally biased region" description="Basic and acidic residues" evidence="3">
    <location>
        <begin position="149"/>
        <end position="162"/>
    </location>
</feature>
<dbReference type="PROSITE" id="PS00326">
    <property type="entry name" value="TROPOMYOSIN"/>
    <property type="match status" value="1"/>
</dbReference>
<feature type="region of interest" description="Disordered" evidence="3">
    <location>
        <begin position="92"/>
        <end position="126"/>
    </location>
</feature>
<organism evidence="4">
    <name type="scientific">Tetraselmis sp. GSL018</name>
    <dbReference type="NCBI Taxonomy" id="582737"/>
    <lineage>
        <taxon>Eukaryota</taxon>
        <taxon>Viridiplantae</taxon>
        <taxon>Chlorophyta</taxon>
        <taxon>core chlorophytes</taxon>
        <taxon>Chlorodendrophyceae</taxon>
        <taxon>Chlorodendrales</taxon>
        <taxon>Chlorodendraceae</taxon>
        <taxon>Tetraselmis</taxon>
    </lineage>
</organism>
<dbReference type="AlphaFoldDB" id="A0A061RXS0"/>
<evidence type="ECO:0000313" key="4">
    <source>
        <dbReference type="EMBL" id="JAC76748.1"/>
    </source>
</evidence>
<name>A0A061RXS0_9CHLO</name>
<sequence length="203" mass="22108">MLSFGSPLRRARDADLSGECFVLQMRVKEVNDKEGALQESLKEAEQRAEALQGDVRMLRSSLEAQVRVNKQVMLRKQEIEWQLMTAMASKEGSHELGDMQHLPRVDAGDPDLGEPTEGTAQAPEAQEQCQGPCLPENGGEADVCCSTRSPERGTPQHEEHKAANQRTPCTEDPSAAFSPEIPRASRGRVPAAVVRTSAHGPGL</sequence>
<protein>
    <submittedName>
        <fullName evidence="4">Uncharacterized protein</fullName>
    </submittedName>
</protein>